<dbReference type="KEGG" id="pbs:Plabr_2936"/>
<evidence type="ECO:0000256" key="1">
    <source>
        <dbReference type="SAM" id="MobiDB-lite"/>
    </source>
</evidence>
<protein>
    <submittedName>
        <fullName evidence="3">Sulphatase-modifying factor protein</fullName>
    </submittedName>
</protein>
<gene>
    <name evidence="3" type="ordered locus">Plabr_2936</name>
</gene>
<dbReference type="InterPro" id="IPR042095">
    <property type="entry name" value="SUMF_sf"/>
</dbReference>
<dbReference type="AlphaFoldDB" id="F0SGD6"/>
<accession>F0SGD6</accession>
<dbReference type="PANTHER" id="PTHR23150">
    <property type="entry name" value="SULFATASE MODIFYING FACTOR 1, 2"/>
    <property type="match status" value="1"/>
</dbReference>
<dbReference type="InterPro" id="IPR005532">
    <property type="entry name" value="SUMF_dom"/>
</dbReference>
<dbReference type="Pfam" id="PF03781">
    <property type="entry name" value="FGE-sulfatase"/>
    <property type="match status" value="1"/>
</dbReference>
<sequence length="420" mass="46187">MRSLAFLPCRQSDRNKKPALICSRWGLSLAMIGLMAMSSGCGGGDDEQTAAPPPAPPKPAPVAIPAAEEPEPDAPKQAAAPTTRPNANQKPAGKPLPPEQAQFAFTAIVDHPNFTTLDEIGREKFISDSQLTATRPAAGQNSGTFIVEQMPQQNSGTKNPRLQLPRNFVELPEFGYDASGWPKRILSRADKSVMAFVPAGVFMQGKEGVDENLGPQFSAYLGPYYIDEHEVTLENFNKFRAEVSAKGDRPPEEPINYGGNAQEPAIGVLWRDAISYAEFLGKELPTEAEWEKAARGASGFDHPWGFGRPAYRKDRSPGQITPVMSYPTDRSYYGVFDMAGNAREWCADWYAPDAHEQALEAFGQVPRNWKGPRKAEPQFHRVIKGSDSDWAVWSRDSASMSDRVRDVGFRCVLRVPDSDS</sequence>
<dbReference type="STRING" id="756272.Plabr_2936"/>
<dbReference type="InterPro" id="IPR016187">
    <property type="entry name" value="CTDL_fold"/>
</dbReference>
<dbReference type="Proteomes" id="UP000006860">
    <property type="component" value="Chromosome"/>
</dbReference>
<dbReference type="EMBL" id="CP002546">
    <property type="protein sequence ID" value="ADY60535.1"/>
    <property type="molecule type" value="Genomic_DNA"/>
</dbReference>
<feature type="region of interest" description="Disordered" evidence="1">
    <location>
        <begin position="40"/>
        <end position="98"/>
    </location>
</feature>
<dbReference type="HOGENOM" id="CLU_653608_0_0_0"/>
<keyword evidence="4" id="KW-1185">Reference proteome</keyword>
<dbReference type="SUPFAM" id="SSF56436">
    <property type="entry name" value="C-type lectin-like"/>
    <property type="match status" value="1"/>
</dbReference>
<dbReference type="eggNOG" id="COG1262">
    <property type="taxonomic scope" value="Bacteria"/>
</dbReference>
<dbReference type="PANTHER" id="PTHR23150:SF19">
    <property type="entry name" value="FORMYLGLYCINE-GENERATING ENZYME"/>
    <property type="match status" value="1"/>
</dbReference>
<dbReference type="Gene3D" id="3.90.1580.10">
    <property type="entry name" value="paralog of FGE (formylglycine-generating enzyme)"/>
    <property type="match status" value="1"/>
</dbReference>
<feature type="compositionally biased region" description="Pro residues" evidence="1">
    <location>
        <begin position="51"/>
        <end position="62"/>
    </location>
</feature>
<dbReference type="InterPro" id="IPR051043">
    <property type="entry name" value="Sulfatase_Mod_Factor_Kinase"/>
</dbReference>
<reference evidence="4" key="1">
    <citation type="submission" date="2011-02" db="EMBL/GenBank/DDBJ databases">
        <title>The complete genome of Planctomyces brasiliensis DSM 5305.</title>
        <authorList>
            <person name="Lucas S."/>
            <person name="Copeland A."/>
            <person name="Lapidus A."/>
            <person name="Bruce D."/>
            <person name="Goodwin L."/>
            <person name="Pitluck S."/>
            <person name="Kyrpides N."/>
            <person name="Mavromatis K."/>
            <person name="Pagani I."/>
            <person name="Ivanova N."/>
            <person name="Ovchinnikova G."/>
            <person name="Lu M."/>
            <person name="Detter J.C."/>
            <person name="Han C."/>
            <person name="Land M."/>
            <person name="Hauser L."/>
            <person name="Markowitz V."/>
            <person name="Cheng J.-F."/>
            <person name="Hugenholtz P."/>
            <person name="Woyke T."/>
            <person name="Wu D."/>
            <person name="Tindall B."/>
            <person name="Pomrenke H.G."/>
            <person name="Brambilla E."/>
            <person name="Klenk H.-P."/>
            <person name="Eisen J.A."/>
        </authorList>
    </citation>
    <scope>NUCLEOTIDE SEQUENCE [LARGE SCALE GENOMIC DNA]</scope>
    <source>
        <strain evidence="4">ATCC 49424 / DSM 5305 / JCM 21570 / NBRC 103401 / IFAM 1448</strain>
    </source>
</reference>
<dbReference type="GO" id="GO:0120147">
    <property type="term" value="F:formylglycine-generating oxidase activity"/>
    <property type="evidence" value="ECO:0007669"/>
    <property type="project" value="TreeGrafter"/>
</dbReference>
<proteinExistence type="predicted"/>
<evidence type="ECO:0000313" key="4">
    <source>
        <dbReference type="Proteomes" id="UP000006860"/>
    </source>
</evidence>
<organism evidence="3 4">
    <name type="scientific">Rubinisphaera brasiliensis (strain ATCC 49424 / DSM 5305 / JCM 21570 / IAM 15109 / NBRC 103401 / IFAM 1448)</name>
    <name type="common">Planctomyces brasiliensis</name>
    <dbReference type="NCBI Taxonomy" id="756272"/>
    <lineage>
        <taxon>Bacteria</taxon>
        <taxon>Pseudomonadati</taxon>
        <taxon>Planctomycetota</taxon>
        <taxon>Planctomycetia</taxon>
        <taxon>Planctomycetales</taxon>
        <taxon>Planctomycetaceae</taxon>
        <taxon>Rubinisphaera</taxon>
    </lineage>
</organism>
<feature type="domain" description="Sulfatase-modifying factor enzyme-like" evidence="2">
    <location>
        <begin position="194"/>
        <end position="412"/>
    </location>
</feature>
<evidence type="ECO:0000259" key="2">
    <source>
        <dbReference type="Pfam" id="PF03781"/>
    </source>
</evidence>
<name>F0SGD6_RUBBR</name>
<evidence type="ECO:0000313" key="3">
    <source>
        <dbReference type="EMBL" id="ADY60535.1"/>
    </source>
</evidence>